<dbReference type="AlphaFoldDB" id="A0A095VR23"/>
<dbReference type="PATRIC" id="fig|1265313.6.peg.1406"/>
<dbReference type="InterPro" id="IPR011711">
    <property type="entry name" value="GntR_C"/>
</dbReference>
<keyword evidence="3" id="KW-0804">Transcription</keyword>
<keyword evidence="1" id="KW-0805">Transcription regulation</keyword>
<feature type="domain" description="HTH gntR-type" evidence="5">
    <location>
        <begin position="1"/>
        <end position="62"/>
    </location>
</feature>
<dbReference type="PROSITE" id="PS50949">
    <property type="entry name" value="HTH_GNTR"/>
    <property type="match status" value="1"/>
</dbReference>
<dbReference type="SMART" id="SM00345">
    <property type="entry name" value="HTH_GNTR"/>
    <property type="match status" value="1"/>
</dbReference>
<dbReference type="InterPro" id="IPR008920">
    <property type="entry name" value="TF_FadR/GntR_C"/>
</dbReference>
<keyword evidence="7" id="KW-1185">Reference proteome</keyword>
<dbReference type="CDD" id="cd07377">
    <property type="entry name" value="WHTH_GntR"/>
    <property type="match status" value="1"/>
</dbReference>
<dbReference type="GO" id="GO:0003677">
    <property type="term" value="F:DNA binding"/>
    <property type="evidence" value="ECO:0007669"/>
    <property type="project" value="UniProtKB-KW"/>
</dbReference>
<evidence type="ECO:0000313" key="6">
    <source>
        <dbReference type="EMBL" id="KGE03917.1"/>
    </source>
</evidence>
<dbReference type="OrthoDB" id="9799812at2"/>
<protein>
    <submittedName>
        <fullName evidence="6">Transcriptional regulator, GntR family</fullName>
    </submittedName>
</protein>
<evidence type="ECO:0000259" key="5">
    <source>
        <dbReference type="PROSITE" id="PS50949"/>
    </source>
</evidence>
<dbReference type="InterPro" id="IPR036388">
    <property type="entry name" value="WH-like_DNA-bd_sf"/>
</dbReference>
<evidence type="ECO:0000256" key="3">
    <source>
        <dbReference type="ARBA" id="ARBA00023163"/>
    </source>
</evidence>
<sequence length="230" mass="25234">MRLGLERDIFSGRLAPGATLNESHIAEAYEVSRTPVREAISALVRAGLITKQAQRRAVVTPLNVEKLLELFEALAELEGIAARLAAERMSRPEKEALLDLHRRAQAVVDGEPNTYSDLGREFHRDILKGCKNSALIQATAALATRVNPFRRFQVLAPDRIRTNQSDHERIVRAIVDGDGTRAGAALRQHTSDQGDMLVRFIALHKVSYSDTSTQGRPASAAGYGTQSGDR</sequence>
<evidence type="ECO:0000256" key="1">
    <source>
        <dbReference type="ARBA" id="ARBA00023015"/>
    </source>
</evidence>
<proteinExistence type="predicted"/>
<dbReference type="eggNOG" id="COG1802">
    <property type="taxonomic scope" value="Bacteria"/>
</dbReference>
<dbReference type="Pfam" id="PF00392">
    <property type="entry name" value="GntR"/>
    <property type="match status" value="1"/>
</dbReference>
<dbReference type="STRING" id="1265313.HRUBRA_01422"/>
<dbReference type="Gene3D" id="1.20.120.530">
    <property type="entry name" value="GntR ligand-binding domain-like"/>
    <property type="match status" value="1"/>
</dbReference>
<evidence type="ECO:0000256" key="2">
    <source>
        <dbReference type="ARBA" id="ARBA00023125"/>
    </source>
</evidence>
<dbReference type="PANTHER" id="PTHR43537">
    <property type="entry name" value="TRANSCRIPTIONAL REGULATOR, GNTR FAMILY"/>
    <property type="match status" value="1"/>
</dbReference>
<accession>A0A095VR23</accession>
<dbReference type="HOGENOM" id="CLU_017584_5_1_6"/>
<dbReference type="InterPro" id="IPR000524">
    <property type="entry name" value="Tscrpt_reg_HTH_GntR"/>
</dbReference>
<dbReference type="PANTHER" id="PTHR43537:SF49">
    <property type="entry name" value="TRANSCRIPTIONAL REGULATORY PROTEIN"/>
    <property type="match status" value="1"/>
</dbReference>
<dbReference type="SUPFAM" id="SSF46785">
    <property type="entry name" value="Winged helix' DNA-binding domain"/>
    <property type="match status" value="1"/>
</dbReference>
<reference evidence="6 7" key="1">
    <citation type="journal article" date="2014" name="Genome Announc.">
        <title>Genome Sequence of Gammaproteobacterial Pseudohaliea rubra Type Strain DSM 19751, Isolated from Coastal Seawater of the Mediterranean Sea.</title>
        <authorList>
            <person name="Spring S."/>
            <person name="Fiebig A."/>
            <person name="Riedel T."/>
            <person name="Goker M."/>
            <person name="Klenk H.P."/>
        </authorList>
    </citation>
    <scope>NUCLEOTIDE SEQUENCE [LARGE SCALE GENOMIC DNA]</scope>
    <source>
        <strain evidence="6 7">DSM 19751</strain>
    </source>
</reference>
<dbReference type="GO" id="GO:0003700">
    <property type="term" value="F:DNA-binding transcription factor activity"/>
    <property type="evidence" value="ECO:0007669"/>
    <property type="project" value="InterPro"/>
</dbReference>
<keyword evidence="2" id="KW-0238">DNA-binding</keyword>
<dbReference type="Proteomes" id="UP000029640">
    <property type="component" value="Unassembled WGS sequence"/>
</dbReference>
<comment type="caution">
    <text evidence="6">The sequence shown here is derived from an EMBL/GenBank/DDBJ whole genome shotgun (WGS) entry which is preliminary data.</text>
</comment>
<dbReference type="InterPro" id="IPR036390">
    <property type="entry name" value="WH_DNA-bd_sf"/>
</dbReference>
<name>A0A095VR23_9GAMM</name>
<dbReference type="Gene3D" id="1.10.10.10">
    <property type="entry name" value="Winged helix-like DNA-binding domain superfamily/Winged helix DNA-binding domain"/>
    <property type="match status" value="1"/>
</dbReference>
<evidence type="ECO:0000256" key="4">
    <source>
        <dbReference type="SAM" id="MobiDB-lite"/>
    </source>
</evidence>
<dbReference type="SMART" id="SM00895">
    <property type="entry name" value="FCD"/>
    <property type="match status" value="1"/>
</dbReference>
<gene>
    <name evidence="6" type="ORF">HRUBRA_01422</name>
</gene>
<dbReference type="PRINTS" id="PR00035">
    <property type="entry name" value="HTHGNTR"/>
</dbReference>
<dbReference type="SUPFAM" id="SSF48008">
    <property type="entry name" value="GntR ligand-binding domain-like"/>
    <property type="match status" value="1"/>
</dbReference>
<feature type="region of interest" description="Disordered" evidence="4">
    <location>
        <begin position="210"/>
        <end position="230"/>
    </location>
</feature>
<dbReference type="EMBL" id="AUVB01000042">
    <property type="protein sequence ID" value="KGE03917.1"/>
    <property type="molecule type" value="Genomic_DNA"/>
</dbReference>
<organism evidence="6 7">
    <name type="scientific">Pseudohaliea rubra DSM 19751</name>
    <dbReference type="NCBI Taxonomy" id="1265313"/>
    <lineage>
        <taxon>Bacteria</taxon>
        <taxon>Pseudomonadati</taxon>
        <taxon>Pseudomonadota</taxon>
        <taxon>Gammaproteobacteria</taxon>
        <taxon>Cellvibrionales</taxon>
        <taxon>Halieaceae</taxon>
        <taxon>Pseudohaliea</taxon>
    </lineage>
</organism>
<dbReference type="Pfam" id="PF07729">
    <property type="entry name" value="FCD"/>
    <property type="match status" value="1"/>
</dbReference>
<evidence type="ECO:0000313" key="7">
    <source>
        <dbReference type="Proteomes" id="UP000029640"/>
    </source>
</evidence>